<dbReference type="EMBL" id="JAGTTM010000001">
    <property type="protein sequence ID" value="MCC2028635.1"/>
    <property type="molecule type" value="Genomic_DNA"/>
</dbReference>
<keyword evidence="2" id="KW-0560">Oxidoreductase</keyword>
<feature type="compositionally biased region" description="Basic and acidic residues" evidence="4">
    <location>
        <begin position="269"/>
        <end position="281"/>
    </location>
</feature>
<dbReference type="InterPro" id="IPR051317">
    <property type="entry name" value="Gfo/Idh/MocA_oxidoreduct"/>
</dbReference>
<dbReference type="SUPFAM" id="SSF55347">
    <property type="entry name" value="Glyceraldehyde-3-phosphate dehydrogenase-like, C-terminal domain"/>
    <property type="match status" value="1"/>
</dbReference>
<evidence type="ECO:0000259" key="6">
    <source>
        <dbReference type="Pfam" id="PF22725"/>
    </source>
</evidence>
<proteinExistence type="inferred from homology"/>
<keyword evidence="8" id="KW-1185">Reference proteome</keyword>
<evidence type="ECO:0000256" key="1">
    <source>
        <dbReference type="ARBA" id="ARBA00010928"/>
    </source>
</evidence>
<dbReference type="InterPro" id="IPR036291">
    <property type="entry name" value="NAD(P)-bd_dom_sf"/>
</dbReference>
<dbReference type="AlphaFoldDB" id="A0A9X1RZW5"/>
<evidence type="ECO:0000256" key="3">
    <source>
        <dbReference type="ARBA" id="ARBA00023027"/>
    </source>
</evidence>
<dbReference type="Gene3D" id="3.30.360.10">
    <property type="entry name" value="Dihydrodipicolinate Reductase, domain 2"/>
    <property type="match status" value="1"/>
</dbReference>
<evidence type="ECO:0000259" key="5">
    <source>
        <dbReference type="Pfam" id="PF01408"/>
    </source>
</evidence>
<dbReference type="Gene3D" id="3.40.50.720">
    <property type="entry name" value="NAD(P)-binding Rossmann-like Domain"/>
    <property type="match status" value="1"/>
</dbReference>
<reference evidence="7" key="1">
    <citation type="submission" date="2021-04" db="EMBL/GenBank/DDBJ databases">
        <title>Microbacterium tenobrionis sp. nov. and Microbacterium allomyrinae sp. nov., isolated from larvae of Tenobrio molitor and Allomyrina dichotoma, respectively.</title>
        <authorList>
            <person name="Lee S.D."/>
        </authorList>
    </citation>
    <scope>NUCLEOTIDE SEQUENCE</scope>
    <source>
        <strain evidence="7">YMB-B2</strain>
    </source>
</reference>
<gene>
    <name evidence="7" type="ORF">KEC56_03700</name>
</gene>
<dbReference type="SUPFAM" id="SSF51735">
    <property type="entry name" value="NAD(P)-binding Rossmann-fold domains"/>
    <property type="match status" value="1"/>
</dbReference>
<feature type="region of interest" description="Disordered" evidence="4">
    <location>
        <begin position="268"/>
        <end position="295"/>
    </location>
</feature>
<sequence>MVIRTAIIGFGTAGGLFHAPFLAADPAFRIDAIVTRDPARVERATSEHPQARILADTAALWEMTDSIDLVVVASPSGSHAAHAESALRAGYHVVVDKPFVADAETGETLIAIAAARDLMLTVFQNRRWDGDFLTVSDLVKSGRLGEIRRFESRFTWWQPQAPEGWKAEAPVAEAGGILFDLGPHLIDQALQLFGPVVDVYAEIDTVREGVAADDDVFIALEHESGVRSHLWMSAVAPEPGPRFRVLGAEGTYVSWGLDGQETALVAGRRPGDPGFGERDQAEWGSITTGDNGESVPMTRGQYERFYAGVAASINSGSPVPVDPADAVAGLRVIAAARAAAASRTKK</sequence>
<dbReference type="InterPro" id="IPR000683">
    <property type="entry name" value="Gfo/Idh/MocA-like_OxRdtase_N"/>
</dbReference>
<keyword evidence="3" id="KW-0520">NAD</keyword>
<dbReference type="GO" id="GO:0000166">
    <property type="term" value="F:nucleotide binding"/>
    <property type="evidence" value="ECO:0007669"/>
    <property type="project" value="InterPro"/>
</dbReference>
<protein>
    <submittedName>
        <fullName evidence="7">Gfo/Idh/MocA family oxidoreductase</fullName>
    </submittedName>
</protein>
<dbReference type="GO" id="GO:0016491">
    <property type="term" value="F:oxidoreductase activity"/>
    <property type="evidence" value="ECO:0007669"/>
    <property type="project" value="UniProtKB-KW"/>
</dbReference>
<dbReference type="Pfam" id="PF01408">
    <property type="entry name" value="GFO_IDH_MocA"/>
    <property type="match status" value="1"/>
</dbReference>
<dbReference type="Pfam" id="PF22725">
    <property type="entry name" value="GFO_IDH_MocA_C3"/>
    <property type="match status" value="1"/>
</dbReference>
<dbReference type="Proteomes" id="UP001139289">
    <property type="component" value="Unassembled WGS sequence"/>
</dbReference>
<dbReference type="RefSeq" id="WP_227529855.1">
    <property type="nucleotide sequence ID" value="NZ_JAGTTM010000001.1"/>
</dbReference>
<organism evidence="7 8">
    <name type="scientific">Microbacterium tenebrionis</name>
    <dbReference type="NCBI Taxonomy" id="2830665"/>
    <lineage>
        <taxon>Bacteria</taxon>
        <taxon>Bacillati</taxon>
        <taxon>Actinomycetota</taxon>
        <taxon>Actinomycetes</taxon>
        <taxon>Micrococcales</taxon>
        <taxon>Microbacteriaceae</taxon>
        <taxon>Microbacterium</taxon>
    </lineage>
</organism>
<name>A0A9X1RZW5_9MICO</name>
<evidence type="ECO:0000256" key="4">
    <source>
        <dbReference type="SAM" id="MobiDB-lite"/>
    </source>
</evidence>
<evidence type="ECO:0000256" key="2">
    <source>
        <dbReference type="ARBA" id="ARBA00023002"/>
    </source>
</evidence>
<feature type="domain" description="Gfo/Idh/MocA-like oxidoreductase N-terminal" evidence="5">
    <location>
        <begin position="3"/>
        <end position="122"/>
    </location>
</feature>
<dbReference type="InterPro" id="IPR055170">
    <property type="entry name" value="GFO_IDH_MocA-like_dom"/>
</dbReference>
<evidence type="ECO:0000313" key="8">
    <source>
        <dbReference type="Proteomes" id="UP001139289"/>
    </source>
</evidence>
<evidence type="ECO:0000313" key="7">
    <source>
        <dbReference type="EMBL" id="MCC2028635.1"/>
    </source>
</evidence>
<feature type="domain" description="GFO/IDH/MocA-like oxidoreductase" evidence="6">
    <location>
        <begin position="132"/>
        <end position="252"/>
    </location>
</feature>
<comment type="caution">
    <text evidence="7">The sequence shown here is derived from an EMBL/GenBank/DDBJ whole genome shotgun (WGS) entry which is preliminary data.</text>
</comment>
<accession>A0A9X1RZW5</accession>
<dbReference type="PANTHER" id="PTHR43708:SF5">
    <property type="entry name" value="CONSERVED EXPRESSED OXIDOREDUCTASE (EUROFUNG)-RELATED"/>
    <property type="match status" value="1"/>
</dbReference>
<comment type="similarity">
    <text evidence="1">Belongs to the Gfo/Idh/MocA family.</text>
</comment>
<dbReference type="PANTHER" id="PTHR43708">
    <property type="entry name" value="CONSERVED EXPRESSED OXIDOREDUCTASE (EUROFUNG)"/>
    <property type="match status" value="1"/>
</dbReference>